<dbReference type="EMBL" id="BK015369">
    <property type="protein sequence ID" value="DAE03627.1"/>
    <property type="molecule type" value="Genomic_DNA"/>
</dbReference>
<reference evidence="1" key="1">
    <citation type="journal article" date="2021" name="Proc. Natl. Acad. Sci. U.S.A.">
        <title>A Catalog of Tens of Thousands of Viruses from Human Metagenomes Reveals Hidden Associations with Chronic Diseases.</title>
        <authorList>
            <person name="Tisza M.J."/>
            <person name="Buck C.B."/>
        </authorList>
    </citation>
    <scope>NUCLEOTIDE SEQUENCE</scope>
    <source>
        <strain evidence="1">Ctsfh5</strain>
    </source>
</reference>
<evidence type="ECO:0000313" key="1">
    <source>
        <dbReference type="EMBL" id="DAE03627.1"/>
    </source>
</evidence>
<protein>
    <submittedName>
        <fullName evidence="1">Uncharacterized protein</fullName>
    </submittedName>
</protein>
<accession>A0A8S5PAZ6</accession>
<name>A0A8S5PAZ6_9CAUD</name>
<organism evidence="1">
    <name type="scientific">Siphoviridae sp. ctsfh5</name>
    <dbReference type="NCBI Taxonomy" id="2825697"/>
    <lineage>
        <taxon>Viruses</taxon>
        <taxon>Duplodnaviria</taxon>
        <taxon>Heunggongvirae</taxon>
        <taxon>Uroviricota</taxon>
        <taxon>Caudoviricetes</taxon>
    </lineage>
</organism>
<proteinExistence type="predicted"/>
<sequence>MFAYVRKKNVSIYTGSRNGMVFTHDSLCFINRTAAGCHSPVAVSGPDGNAFAGKSIEIVTSNTLSEKCPTSVGYFLCRISSCKTEQLFYNLFISNTDVC</sequence>